<reference evidence="1" key="2">
    <citation type="submission" date="2025-09" db="UniProtKB">
        <authorList>
            <consortium name="Ensembl"/>
        </authorList>
    </citation>
    <scope>IDENTIFICATION</scope>
</reference>
<dbReference type="Gene3D" id="1.10.10.10">
    <property type="entry name" value="Winged helix-like DNA-binding domain superfamily/Winged helix DNA-binding domain"/>
    <property type="match status" value="1"/>
</dbReference>
<evidence type="ECO:0000313" key="1">
    <source>
        <dbReference type="Ensembl" id="ENSCWAP00000021740.1"/>
    </source>
</evidence>
<organism evidence="1 2">
    <name type="scientific">Catagonus wagneri</name>
    <name type="common">Chacoan peccary</name>
    <dbReference type="NCBI Taxonomy" id="51154"/>
    <lineage>
        <taxon>Eukaryota</taxon>
        <taxon>Metazoa</taxon>
        <taxon>Chordata</taxon>
        <taxon>Craniata</taxon>
        <taxon>Vertebrata</taxon>
        <taxon>Euteleostomi</taxon>
        <taxon>Mammalia</taxon>
        <taxon>Eutheria</taxon>
        <taxon>Laurasiatheria</taxon>
        <taxon>Artiodactyla</taxon>
        <taxon>Suina</taxon>
        <taxon>Tayassuidae</taxon>
        <taxon>Catagonus</taxon>
    </lineage>
</organism>
<dbReference type="Ensembl" id="ENSCWAT00000023574.1">
    <property type="protein sequence ID" value="ENSCWAP00000021740.1"/>
    <property type="gene ID" value="ENSCWAG00000016595.1"/>
</dbReference>
<evidence type="ECO:0000313" key="2">
    <source>
        <dbReference type="Proteomes" id="UP000694540"/>
    </source>
</evidence>
<protein>
    <submittedName>
        <fullName evidence="1">Uncharacterized protein</fullName>
    </submittedName>
</protein>
<dbReference type="Proteomes" id="UP000694540">
    <property type="component" value="Unplaced"/>
</dbReference>
<sequence>RKVLFISELAPVILSSKHSRGSPSSERGPRCLQAPGALKVVEKALDAGRTLTRQGRRDLDGILGQVVAADEERSNR</sequence>
<dbReference type="InterPro" id="IPR036388">
    <property type="entry name" value="WH-like_DNA-bd_sf"/>
</dbReference>
<dbReference type="AlphaFoldDB" id="A0A8C3X3T9"/>
<name>A0A8C3X3T9_9CETA</name>
<proteinExistence type="predicted"/>
<keyword evidence="2" id="KW-1185">Reference proteome</keyword>
<accession>A0A8C3X3T9</accession>
<reference evidence="1" key="1">
    <citation type="submission" date="2025-08" db="UniProtKB">
        <authorList>
            <consortium name="Ensembl"/>
        </authorList>
    </citation>
    <scope>IDENTIFICATION</scope>
</reference>